<accession>A0A0G0H3F6</accession>
<dbReference type="InterPro" id="IPR051806">
    <property type="entry name" value="HAD-like_SPP"/>
</dbReference>
<evidence type="ECO:0000313" key="2">
    <source>
        <dbReference type="Proteomes" id="UP000034471"/>
    </source>
</evidence>
<evidence type="ECO:0000313" key="1">
    <source>
        <dbReference type="EMBL" id="KKQ37783.1"/>
    </source>
</evidence>
<gene>
    <name evidence="1" type="ORF">US54_C0025G0001</name>
</gene>
<dbReference type="PANTHER" id="PTHR43481:SF4">
    <property type="entry name" value="GLYCEROL-1-PHOSPHATE PHOSPHOHYDROLASE 1-RELATED"/>
    <property type="match status" value="1"/>
</dbReference>
<dbReference type="EMBL" id="LBTJ01000025">
    <property type="protein sequence ID" value="KKQ37783.1"/>
    <property type="molecule type" value="Genomic_DNA"/>
</dbReference>
<dbReference type="Gene3D" id="3.40.50.1000">
    <property type="entry name" value="HAD superfamily/HAD-like"/>
    <property type="match status" value="1"/>
</dbReference>
<dbReference type="Proteomes" id="UP000034471">
    <property type="component" value="Unassembled WGS sequence"/>
</dbReference>
<dbReference type="InterPro" id="IPR006439">
    <property type="entry name" value="HAD-SF_hydro_IA"/>
</dbReference>
<reference evidence="1 2" key="1">
    <citation type="journal article" date="2015" name="Nature">
        <title>rRNA introns, odd ribosomes, and small enigmatic genomes across a large radiation of phyla.</title>
        <authorList>
            <person name="Brown C.T."/>
            <person name="Hug L.A."/>
            <person name="Thomas B.C."/>
            <person name="Sharon I."/>
            <person name="Castelle C.J."/>
            <person name="Singh A."/>
            <person name="Wilkins M.J."/>
            <person name="Williams K.H."/>
            <person name="Banfield J.F."/>
        </authorList>
    </citation>
    <scope>NUCLEOTIDE SEQUENCE [LARGE SCALE GENOMIC DNA]</scope>
</reference>
<dbReference type="GO" id="GO:0050308">
    <property type="term" value="F:sugar-phosphatase activity"/>
    <property type="evidence" value="ECO:0007669"/>
    <property type="project" value="TreeGrafter"/>
</dbReference>
<name>A0A0G0H3F6_9BACT</name>
<dbReference type="PANTHER" id="PTHR43481">
    <property type="entry name" value="FRUCTOSE-1-PHOSPHATE PHOSPHATASE"/>
    <property type="match status" value="1"/>
</dbReference>
<dbReference type="Pfam" id="PF13419">
    <property type="entry name" value="HAD_2"/>
    <property type="match status" value="1"/>
</dbReference>
<protein>
    <submittedName>
        <fullName evidence="1">Phosphatase</fullName>
    </submittedName>
</protein>
<dbReference type="AlphaFoldDB" id="A0A0G0H3F6"/>
<dbReference type="InterPro" id="IPR023214">
    <property type="entry name" value="HAD_sf"/>
</dbReference>
<feature type="non-terminal residue" evidence="1">
    <location>
        <position position="1"/>
    </location>
</feature>
<proteinExistence type="predicted"/>
<dbReference type="InterPro" id="IPR041492">
    <property type="entry name" value="HAD_2"/>
</dbReference>
<comment type="caution">
    <text evidence="1">The sequence shown here is derived from an EMBL/GenBank/DDBJ whole genome shotgun (WGS) entry which is preliminary data.</text>
</comment>
<sequence length="118" mass="13116">LLAVASGSSEKLLHYDLDKFNLSHFFKVIVSSQYLKSKPDPEVFLVAAEKLRMDPKNCLVIEDTEMGVQAAKSAGMYCIAVPHEISAHQDFSKADLVVNSLEKVDLLIIKNSNLFYGK</sequence>
<dbReference type="InterPro" id="IPR036412">
    <property type="entry name" value="HAD-like_sf"/>
</dbReference>
<organism evidence="1 2">
    <name type="scientific">Candidatus Roizmanbacteria bacterium GW2011_GWA2_37_7</name>
    <dbReference type="NCBI Taxonomy" id="1618481"/>
    <lineage>
        <taxon>Bacteria</taxon>
        <taxon>Candidatus Roizmaniibacteriota</taxon>
    </lineage>
</organism>
<dbReference type="SUPFAM" id="SSF56784">
    <property type="entry name" value="HAD-like"/>
    <property type="match status" value="1"/>
</dbReference>
<dbReference type="STRING" id="1618481.US54_C0025G0001"/>
<dbReference type="NCBIfam" id="TIGR01509">
    <property type="entry name" value="HAD-SF-IA-v3"/>
    <property type="match status" value="1"/>
</dbReference>